<dbReference type="Pfam" id="PF00083">
    <property type="entry name" value="Sugar_tr"/>
    <property type="match status" value="1"/>
</dbReference>
<organism evidence="9 10">
    <name type="scientific">Alicyclobacillus tolerans</name>
    <dbReference type="NCBI Taxonomy" id="90970"/>
    <lineage>
        <taxon>Bacteria</taxon>
        <taxon>Bacillati</taxon>
        <taxon>Bacillota</taxon>
        <taxon>Bacilli</taxon>
        <taxon>Bacillales</taxon>
        <taxon>Alicyclobacillaceae</taxon>
        <taxon>Alicyclobacillus</taxon>
    </lineage>
</organism>
<dbReference type="RefSeq" id="WP_083574091.1">
    <property type="nucleotide sequence ID" value="NZ_FRAF01000006.1"/>
</dbReference>
<name>A0A1M6NLL4_9BACL</name>
<feature type="transmembrane region" description="Helical" evidence="7">
    <location>
        <begin position="413"/>
        <end position="432"/>
    </location>
</feature>
<evidence type="ECO:0000256" key="6">
    <source>
        <dbReference type="ARBA" id="ARBA00023136"/>
    </source>
</evidence>
<dbReference type="EMBL" id="FRAF01000006">
    <property type="protein sequence ID" value="SHJ96595.1"/>
    <property type="molecule type" value="Genomic_DNA"/>
</dbReference>
<feature type="transmembrane region" description="Helical" evidence="7">
    <location>
        <begin position="118"/>
        <end position="139"/>
    </location>
</feature>
<reference evidence="10" key="1">
    <citation type="submission" date="2016-11" db="EMBL/GenBank/DDBJ databases">
        <authorList>
            <person name="Varghese N."/>
            <person name="Submissions S."/>
        </authorList>
    </citation>
    <scope>NUCLEOTIDE SEQUENCE [LARGE SCALE GENOMIC DNA]</scope>
    <source>
        <strain evidence="10">USBA-503</strain>
    </source>
</reference>
<dbReference type="PROSITE" id="PS50850">
    <property type="entry name" value="MFS"/>
    <property type="match status" value="1"/>
</dbReference>
<dbReference type="InterPro" id="IPR005828">
    <property type="entry name" value="MFS_sugar_transport-like"/>
</dbReference>
<evidence type="ECO:0000313" key="9">
    <source>
        <dbReference type="EMBL" id="SHJ96595.1"/>
    </source>
</evidence>
<proteinExistence type="inferred from homology"/>
<evidence type="ECO:0000256" key="4">
    <source>
        <dbReference type="ARBA" id="ARBA00022692"/>
    </source>
</evidence>
<keyword evidence="4 7" id="KW-0812">Transmembrane</keyword>
<dbReference type="Proteomes" id="UP000184016">
    <property type="component" value="Unassembled WGS sequence"/>
</dbReference>
<feature type="transmembrane region" description="Helical" evidence="7">
    <location>
        <begin position="151"/>
        <end position="173"/>
    </location>
</feature>
<dbReference type="PANTHER" id="PTHR48022">
    <property type="entry name" value="PLASTIDIC GLUCOSE TRANSPORTER 4"/>
    <property type="match status" value="1"/>
</dbReference>
<feature type="transmembrane region" description="Helical" evidence="7">
    <location>
        <begin position="254"/>
        <end position="275"/>
    </location>
</feature>
<feature type="transmembrane region" description="Helical" evidence="7">
    <location>
        <begin position="345"/>
        <end position="365"/>
    </location>
</feature>
<keyword evidence="5 7" id="KW-1133">Transmembrane helix</keyword>
<dbReference type="InterPro" id="IPR036259">
    <property type="entry name" value="MFS_trans_sf"/>
</dbReference>
<evidence type="ECO:0000256" key="1">
    <source>
        <dbReference type="ARBA" id="ARBA00004651"/>
    </source>
</evidence>
<comment type="subcellular location">
    <subcellularLocation>
        <location evidence="1">Cell membrane</location>
        <topology evidence="1">Multi-pass membrane protein</topology>
    </subcellularLocation>
</comment>
<feature type="domain" description="Major facilitator superfamily (MFS) profile" evidence="8">
    <location>
        <begin position="25"/>
        <end position="437"/>
    </location>
</feature>
<dbReference type="SUPFAM" id="SSF103473">
    <property type="entry name" value="MFS general substrate transporter"/>
    <property type="match status" value="1"/>
</dbReference>
<evidence type="ECO:0000313" key="10">
    <source>
        <dbReference type="Proteomes" id="UP000184016"/>
    </source>
</evidence>
<dbReference type="PANTHER" id="PTHR48022:SF2">
    <property type="entry name" value="PLASTIDIC GLUCOSE TRANSPORTER 4"/>
    <property type="match status" value="1"/>
</dbReference>
<sequence>MTQLATQSAMVAIDDVPLSRSHWKWTVLSGMGDFLDAGSIVAGGTALLTWIHAFHMSTSIVGIISAFSSNGISTAVGALVAGFLGDKFGRKFIYNVDLLLYMLGALIIIFAANAPMLITGYMVLGFAVGADVPTSWSLIAEYAPKRSRGKLMGMTNIFWYIGPIVILLLALAFNPLGIFGMRLLFVALFIAAFITYILRRSLVESPRWSAAHGKSEEIEKMEHAIGGHIDVNSTIVSKHYGLRDLLRGKNLRKLFFIMPIYVLWGIPAGTYGFFFPYIFKTVGASSTVTSDLMEILYFGLAILSVVFVFMPLNDRVNRRVLYATSAFCCGLAFVIPLFAPISNPVVALANVVLFGFGQGIGLWPLQRVWSVELFPTEIRNTSQGVLWGAMRVILGLWSLFTPLILGALGGFKAVALLMALMFAYNFIVGGLFGPKTGGKSLEEITQ</sequence>
<dbReference type="GO" id="GO:0005351">
    <property type="term" value="F:carbohydrate:proton symporter activity"/>
    <property type="evidence" value="ECO:0007669"/>
    <property type="project" value="TreeGrafter"/>
</dbReference>
<keyword evidence="3" id="KW-0813">Transport</keyword>
<dbReference type="AlphaFoldDB" id="A0A1M6NLL4"/>
<feature type="transmembrane region" description="Helical" evidence="7">
    <location>
        <begin position="92"/>
        <end position="112"/>
    </location>
</feature>
<dbReference type="Gene3D" id="1.20.1250.20">
    <property type="entry name" value="MFS general substrate transporter like domains"/>
    <property type="match status" value="1"/>
</dbReference>
<dbReference type="InterPro" id="IPR005829">
    <property type="entry name" value="Sugar_transporter_CS"/>
</dbReference>
<feature type="transmembrane region" description="Helical" evidence="7">
    <location>
        <begin position="295"/>
        <end position="313"/>
    </location>
</feature>
<dbReference type="GO" id="GO:0005886">
    <property type="term" value="C:plasma membrane"/>
    <property type="evidence" value="ECO:0007669"/>
    <property type="project" value="UniProtKB-SubCell"/>
</dbReference>
<comment type="similarity">
    <text evidence="2">Belongs to the major facilitator superfamily. Sugar transporter (TC 2.A.1.1) family.</text>
</comment>
<feature type="transmembrane region" description="Helical" evidence="7">
    <location>
        <begin position="34"/>
        <end position="54"/>
    </location>
</feature>
<dbReference type="InterPro" id="IPR020846">
    <property type="entry name" value="MFS_dom"/>
</dbReference>
<feature type="transmembrane region" description="Helical" evidence="7">
    <location>
        <begin position="179"/>
        <end position="198"/>
    </location>
</feature>
<keyword evidence="10" id="KW-1185">Reference proteome</keyword>
<evidence type="ECO:0000259" key="8">
    <source>
        <dbReference type="PROSITE" id="PS50850"/>
    </source>
</evidence>
<feature type="transmembrane region" description="Helical" evidence="7">
    <location>
        <begin position="385"/>
        <end position="407"/>
    </location>
</feature>
<keyword evidence="6 7" id="KW-0472">Membrane</keyword>
<dbReference type="PROSITE" id="PS00217">
    <property type="entry name" value="SUGAR_TRANSPORT_2"/>
    <property type="match status" value="1"/>
</dbReference>
<feature type="transmembrane region" description="Helical" evidence="7">
    <location>
        <begin position="320"/>
        <end position="339"/>
    </location>
</feature>
<gene>
    <name evidence="9" type="ORF">SAMN05443507_10690</name>
</gene>
<dbReference type="OrthoDB" id="3252866at2"/>
<dbReference type="CDD" id="cd17316">
    <property type="entry name" value="MFS_SV2_like"/>
    <property type="match status" value="1"/>
</dbReference>
<protein>
    <submittedName>
        <fullName evidence="9">MFS transporter, SP family, inositol transporter</fullName>
    </submittedName>
</protein>
<feature type="transmembrane region" description="Helical" evidence="7">
    <location>
        <begin position="60"/>
        <end position="85"/>
    </location>
</feature>
<dbReference type="STRING" id="1830138.SAMN05443507_10690"/>
<evidence type="ECO:0000256" key="7">
    <source>
        <dbReference type="SAM" id="Phobius"/>
    </source>
</evidence>
<evidence type="ECO:0000256" key="2">
    <source>
        <dbReference type="ARBA" id="ARBA00010992"/>
    </source>
</evidence>
<evidence type="ECO:0000256" key="5">
    <source>
        <dbReference type="ARBA" id="ARBA00022989"/>
    </source>
</evidence>
<accession>A0A1M6NLL4</accession>
<dbReference type="InterPro" id="IPR050360">
    <property type="entry name" value="MFS_Sugar_Transporters"/>
</dbReference>
<evidence type="ECO:0000256" key="3">
    <source>
        <dbReference type="ARBA" id="ARBA00022448"/>
    </source>
</evidence>